<feature type="region of interest" description="Disordered" evidence="6">
    <location>
        <begin position="143"/>
        <end position="257"/>
    </location>
</feature>
<evidence type="ECO:0000256" key="1">
    <source>
        <dbReference type="ARBA" id="ARBA00009988"/>
    </source>
</evidence>
<dbReference type="InterPro" id="IPR027417">
    <property type="entry name" value="P-loop_NTPase"/>
</dbReference>
<gene>
    <name evidence="7" type="ORF">BpHYR1_051457</name>
</gene>
<dbReference type="EC" id="2.8.2.20" evidence="2 5"/>
<name>A0A3M7SUD5_BRAPC</name>
<proteinExistence type="inferred from homology"/>
<comment type="catalytic activity">
    <reaction evidence="4 5">
        <text>L-tyrosyl-[protein] + 3'-phosphoadenylyl sulfate = O-sulfo-L-tyrosine-[protein] + adenosine 3',5'-bisphosphate + H(+)</text>
        <dbReference type="Rhea" id="RHEA:16801"/>
        <dbReference type="Rhea" id="RHEA-COMP:10136"/>
        <dbReference type="Rhea" id="RHEA-COMP:11688"/>
        <dbReference type="ChEBI" id="CHEBI:15378"/>
        <dbReference type="ChEBI" id="CHEBI:46858"/>
        <dbReference type="ChEBI" id="CHEBI:58339"/>
        <dbReference type="ChEBI" id="CHEBI:58343"/>
        <dbReference type="ChEBI" id="CHEBI:65286"/>
        <dbReference type="EC" id="2.8.2.20"/>
    </reaction>
</comment>
<dbReference type="STRING" id="10195.A0A3M7SUD5"/>
<evidence type="ECO:0000256" key="5">
    <source>
        <dbReference type="RuleBase" id="RU365018"/>
    </source>
</evidence>
<feature type="compositionally biased region" description="Basic residues" evidence="6">
    <location>
        <begin position="143"/>
        <end position="177"/>
    </location>
</feature>
<dbReference type="AlphaFoldDB" id="A0A3M7SUD5"/>
<dbReference type="Gene3D" id="3.40.50.300">
    <property type="entry name" value="P-loop containing nucleotide triphosphate hydrolases"/>
    <property type="match status" value="1"/>
</dbReference>
<evidence type="ECO:0000256" key="3">
    <source>
        <dbReference type="ARBA" id="ARBA00022679"/>
    </source>
</evidence>
<evidence type="ECO:0000313" key="7">
    <source>
        <dbReference type="EMBL" id="RNA39424.1"/>
    </source>
</evidence>
<evidence type="ECO:0000256" key="6">
    <source>
        <dbReference type="SAM" id="MobiDB-lite"/>
    </source>
</evidence>
<dbReference type="EMBL" id="REGN01000751">
    <property type="protein sequence ID" value="RNA39424.1"/>
    <property type="molecule type" value="Genomic_DNA"/>
</dbReference>
<organism evidence="7 8">
    <name type="scientific">Brachionus plicatilis</name>
    <name type="common">Marine rotifer</name>
    <name type="synonym">Brachionus muelleri</name>
    <dbReference type="NCBI Taxonomy" id="10195"/>
    <lineage>
        <taxon>Eukaryota</taxon>
        <taxon>Metazoa</taxon>
        <taxon>Spiralia</taxon>
        <taxon>Gnathifera</taxon>
        <taxon>Rotifera</taxon>
        <taxon>Eurotatoria</taxon>
        <taxon>Monogononta</taxon>
        <taxon>Pseudotrocha</taxon>
        <taxon>Ploima</taxon>
        <taxon>Brachionidae</taxon>
        <taxon>Brachionus</taxon>
    </lineage>
</organism>
<dbReference type="PANTHER" id="PTHR12788:SF10">
    <property type="entry name" value="PROTEIN-TYROSINE SULFOTRANSFERASE"/>
    <property type="match status" value="1"/>
</dbReference>
<dbReference type="InterPro" id="IPR026634">
    <property type="entry name" value="TPST-like"/>
</dbReference>
<dbReference type="Proteomes" id="UP000276133">
    <property type="component" value="Unassembled WGS sequence"/>
</dbReference>
<feature type="compositionally biased region" description="Basic and acidic residues" evidence="6">
    <location>
        <begin position="221"/>
        <end position="232"/>
    </location>
</feature>
<dbReference type="OrthoDB" id="545675at2759"/>
<comment type="caution">
    <text evidence="7">The sequence shown here is derived from an EMBL/GenBank/DDBJ whole genome shotgun (WGS) entry which is preliminary data.</text>
</comment>
<dbReference type="SUPFAM" id="SSF52540">
    <property type="entry name" value="P-loop containing nucleoside triphosphate hydrolases"/>
    <property type="match status" value="1"/>
</dbReference>
<keyword evidence="8" id="KW-1185">Reference proteome</keyword>
<comment type="function">
    <text evidence="5">Catalyzes the O-sulfation of tyrosine residues within acidic motifs of polypeptides, using 3'-phosphoadenylyl sulfate (PAPS) as cosubstrate.</text>
</comment>
<evidence type="ECO:0000256" key="4">
    <source>
        <dbReference type="ARBA" id="ARBA00048460"/>
    </source>
</evidence>
<dbReference type="PANTHER" id="PTHR12788">
    <property type="entry name" value="PROTEIN-TYROSINE SULFOTRANSFERASE 2"/>
    <property type="match status" value="1"/>
</dbReference>
<dbReference type="GO" id="GO:0005794">
    <property type="term" value="C:Golgi apparatus"/>
    <property type="evidence" value="ECO:0007669"/>
    <property type="project" value="TreeGrafter"/>
</dbReference>
<keyword evidence="3 5" id="KW-0808">Transferase</keyword>
<reference evidence="7 8" key="1">
    <citation type="journal article" date="2018" name="Sci. Rep.">
        <title>Genomic signatures of local adaptation to the degree of environmental predictability in rotifers.</title>
        <authorList>
            <person name="Franch-Gras L."/>
            <person name="Hahn C."/>
            <person name="Garcia-Roger E.M."/>
            <person name="Carmona M.J."/>
            <person name="Serra M."/>
            <person name="Gomez A."/>
        </authorList>
    </citation>
    <scope>NUCLEOTIDE SEQUENCE [LARGE SCALE GENOMIC DNA]</scope>
    <source>
        <strain evidence="7">HYR1</strain>
    </source>
</reference>
<dbReference type="GO" id="GO:0008476">
    <property type="term" value="F:protein-tyrosine sulfotransferase activity"/>
    <property type="evidence" value="ECO:0007669"/>
    <property type="project" value="UniProtKB-EC"/>
</dbReference>
<dbReference type="Pfam" id="PF13469">
    <property type="entry name" value="Sulfotransfer_3"/>
    <property type="match status" value="1"/>
</dbReference>
<feature type="non-terminal residue" evidence="7">
    <location>
        <position position="1"/>
    </location>
</feature>
<sequence length="559" mass="64416">TGGQYVSLEDAANLSNVIVGGTREEISMEKMMAEVHNDLMREAAEKGTRIDEEQLTKRVHEILNSKKPLQNINKLNTDIEITDTTKQLSQVTSLEQMKQFATDHNLKLINDPYFFSKSTFSMKSTSLSSSALSLGKKKVVKKPLIKKTTSRKPKLKSVPKNKSRSRVAGCRLRRSKRIKEIEERKKKTMLIKDDNSPNFESKKTTTFKRKKSEQSNNSQSESDKDQSEKENIVEINNKKSKKESSPPEIVATESTIADENNDVADVPSEKEEFIDIDRARRLAKKVIAPLIKSNTSPGFNFEDVFHEPLILVGGFKSSGTSLVRSLLDVHPECKCGPEIKVSVDSLPFLNVTLKQKIFSKKTLLDSEKLRKALSLFAFYNYLNNVYPTYRICNKEPANFQHIKLFKQLFPNSKFILVVRDGRESSYSWVKRTHAKKSFKVFFKLLKLWNSKNKNAYNQCIETGRDFCKIIYYSKLVANPEEETRKMAEFLNLEWTERFLNHQKYLGNEIKLAKHEYSLYGLKKQINSDSLNNWVGKISDYDEELVTKEIDMLRTYKFIS</sequence>
<feature type="compositionally biased region" description="Basic and acidic residues" evidence="6">
    <location>
        <begin position="178"/>
        <end position="203"/>
    </location>
</feature>
<protein>
    <recommendedName>
        <fullName evidence="2 5">Protein-tyrosine sulfotransferase</fullName>
        <ecNumber evidence="2 5">2.8.2.20</ecNumber>
    </recommendedName>
</protein>
<accession>A0A3M7SUD5</accession>
<comment type="similarity">
    <text evidence="1 5">Belongs to the protein sulfotransferase family.</text>
</comment>
<evidence type="ECO:0000313" key="8">
    <source>
        <dbReference type="Proteomes" id="UP000276133"/>
    </source>
</evidence>
<evidence type="ECO:0000256" key="2">
    <source>
        <dbReference type="ARBA" id="ARBA00013262"/>
    </source>
</evidence>